<dbReference type="Proteomes" id="UP000016856">
    <property type="component" value="Unassembled WGS sequence"/>
</dbReference>
<accession>U5CPP8</accession>
<dbReference type="AlphaFoldDB" id="U5CPP8"/>
<evidence type="ECO:0000313" key="2">
    <source>
        <dbReference type="Proteomes" id="UP000016856"/>
    </source>
</evidence>
<protein>
    <submittedName>
        <fullName evidence="1">Uncharacterized protein</fullName>
    </submittedName>
</protein>
<gene>
    <name evidence="1" type="ORF">O163_13325</name>
</gene>
<dbReference type="PATRIC" id="fig|1388761.3.peg.2672"/>
<evidence type="ECO:0000313" key="1">
    <source>
        <dbReference type="EMBL" id="ERM90911.1"/>
    </source>
</evidence>
<organism evidence="1 2">
    <name type="scientific">Caldanaerobacter subterraneus subsp. yonseiensis KB-1</name>
    <dbReference type="NCBI Taxonomy" id="1388761"/>
    <lineage>
        <taxon>Bacteria</taxon>
        <taxon>Bacillati</taxon>
        <taxon>Bacillota</taxon>
        <taxon>Clostridia</taxon>
        <taxon>Thermoanaerobacterales</taxon>
        <taxon>Thermoanaerobacteraceae</taxon>
        <taxon>Caldanaerobacter</taxon>
    </lineage>
</organism>
<name>U5CPP8_CALSX</name>
<comment type="caution">
    <text evidence="1">The sequence shown here is derived from an EMBL/GenBank/DDBJ whole genome shotgun (WGS) entry which is preliminary data.</text>
</comment>
<proteinExistence type="predicted"/>
<dbReference type="EMBL" id="AXDC01000048">
    <property type="protein sequence ID" value="ERM90911.1"/>
    <property type="molecule type" value="Genomic_DNA"/>
</dbReference>
<reference evidence="1 2" key="1">
    <citation type="journal article" date="2013" name="Genome Announc.">
        <title>Draft Genome Sequence of an Anaerobic and Extremophilic Bacterium, Caldanaerobacter yonseiensis, Isolated from a Geothermal Hot Stream.</title>
        <authorList>
            <person name="Lee S.J."/>
            <person name="Lee Y.J."/>
            <person name="Park G.S."/>
            <person name="Kim B.C."/>
            <person name="Lee S.J."/>
            <person name="Shin J.H."/>
            <person name="Lee D.W."/>
        </authorList>
    </citation>
    <scope>NUCLEOTIDE SEQUENCE [LARGE SCALE GENOMIC DNA]</scope>
    <source>
        <strain evidence="1 2">KB-1</strain>
    </source>
</reference>
<sequence length="133" mass="15697">MFFLFQNLFSLLISEPTYPDEIYASEENGFSPADVEIVFPRTVHRQELLYAGAALYPYFRIKDKLKCILENWLGKSEELDPIFNLYFGGIHNSDVYIEHKFLSFIMALEAYHRRKSKNEEIPPISPKNFFFQT</sequence>